<reference evidence="1 2" key="1">
    <citation type="submission" date="2021-06" db="EMBL/GenBank/DDBJ databases">
        <title>Caerostris darwini draft genome.</title>
        <authorList>
            <person name="Kono N."/>
            <person name="Arakawa K."/>
        </authorList>
    </citation>
    <scope>NUCLEOTIDE SEQUENCE [LARGE SCALE GENOMIC DNA]</scope>
</reference>
<protein>
    <submittedName>
        <fullName evidence="1">Uncharacterized protein</fullName>
    </submittedName>
</protein>
<accession>A0AAV4S119</accession>
<proteinExistence type="predicted"/>
<evidence type="ECO:0000313" key="1">
    <source>
        <dbReference type="EMBL" id="GIY27868.1"/>
    </source>
</evidence>
<comment type="caution">
    <text evidence="1">The sequence shown here is derived from an EMBL/GenBank/DDBJ whole genome shotgun (WGS) entry which is preliminary data.</text>
</comment>
<name>A0AAV4S119_9ARAC</name>
<organism evidence="1 2">
    <name type="scientific">Caerostris darwini</name>
    <dbReference type="NCBI Taxonomy" id="1538125"/>
    <lineage>
        <taxon>Eukaryota</taxon>
        <taxon>Metazoa</taxon>
        <taxon>Ecdysozoa</taxon>
        <taxon>Arthropoda</taxon>
        <taxon>Chelicerata</taxon>
        <taxon>Arachnida</taxon>
        <taxon>Araneae</taxon>
        <taxon>Araneomorphae</taxon>
        <taxon>Entelegynae</taxon>
        <taxon>Araneoidea</taxon>
        <taxon>Araneidae</taxon>
        <taxon>Caerostris</taxon>
    </lineage>
</organism>
<dbReference type="AlphaFoldDB" id="A0AAV4S119"/>
<gene>
    <name evidence="1" type="ORF">CDAR_125251</name>
</gene>
<sequence>MSLKGKTQQKFDLVIGSTPRYFRQVPPPPTPTSHRRCAPTLSFAKSKPLICDASPLKYQGTMPSKSNRVLLCQKLVTVLREKPLEDA</sequence>
<dbReference type="EMBL" id="BPLQ01007093">
    <property type="protein sequence ID" value="GIY27868.1"/>
    <property type="molecule type" value="Genomic_DNA"/>
</dbReference>
<dbReference type="Proteomes" id="UP001054837">
    <property type="component" value="Unassembled WGS sequence"/>
</dbReference>
<evidence type="ECO:0000313" key="2">
    <source>
        <dbReference type="Proteomes" id="UP001054837"/>
    </source>
</evidence>
<keyword evidence="2" id="KW-1185">Reference proteome</keyword>